<protein>
    <recommendedName>
        <fullName evidence="10">MotA/TolQ/ExbB proton channel domain-containing protein</fullName>
    </recommendedName>
</protein>
<dbReference type="GO" id="GO:0005886">
    <property type="term" value="C:plasma membrane"/>
    <property type="evidence" value="ECO:0007669"/>
    <property type="project" value="UniProtKB-SubCell"/>
</dbReference>
<keyword evidence="7" id="KW-0175">Coiled coil</keyword>
<dbReference type="Proteomes" id="UP000290218">
    <property type="component" value="Unassembled WGS sequence"/>
</dbReference>
<feature type="domain" description="MotA/TolQ/ExbB proton channel" evidence="10">
    <location>
        <begin position="314"/>
        <end position="427"/>
    </location>
</feature>
<keyword evidence="5 8" id="KW-0472">Membrane</keyword>
<evidence type="ECO:0000256" key="6">
    <source>
        <dbReference type="RuleBase" id="RU004057"/>
    </source>
</evidence>
<keyword evidence="9" id="KW-0732">Signal</keyword>
<dbReference type="RefSeq" id="WP_129047751.1">
    <property type="nucleotide sequence ID" value="NZ_SDHX01000001.1"/>
</dbReference>
<evidence type="ECO:0000313" key="11">
    <source>
        <dbReference type="EMBL" id="RXK56382.1"/>
    </source>
</evidence>
<feature type="chain" id="PRO_5020832304" description="MotA/TolQ/ExbB proton channel domain-containing protein" evidence="9">
    <location>
        <begin position="20"/>
        <end position="453"/>
    </location>
</feature>
<gene>
    <name evidence="11" type="ORF">ESB00_11080</name>
</gene>
<dbReference type="InterPro" id="IPR050790">
    <property type="entry name" value="ExbB/TolQ_transport"/>
</dbReference>
<dbReference type="PANTHER" id="PTHR30625">
    <property type="entry name" value="PROTEIN TOLQ"/>
    <property type="match status" value="1"/>
</dbReference>
<feature type="transmembrane region" description="Helical" evidence="8">
    <location>
        <begin position="349"/>
        <end position="372"/>
    </location>
</feature>
<keyword evidence="6" id="KW-0813">Transport</keyword>
<evidence type="ECO:0000259" key="10">
    <source>
        <dbReference type="Pfam" id="PF01618"/>
    </source>
</evidence>
<keyword evidence="3 8" id="KW-0812">Transmembrane</keyword>
<feature type="signal peptide" evidence="9">
    <location>
        <begin position="1"/>
        <end position="19"/>
    </location>
</feature>
<sequence length="453" mass="47890">MRLRAIILGGALGLAAAHAADEPTAARIDYEARLAAAVAELSALHAQIDRERGPLAAEVQRLERLIAAREESIRERELSAAQFDNRREAADAELKALRQQKAYAEVQSDLLSKELVSSLRPGEGAVVPVSDTPDIVAALRNGVTRLQTLLDGEVAETEAYLPHDGSLARVRYRALGGQVYFVTTDGRQAGVLQQRAGAPIPAGVAVTGWDAKEAAETLAGAGAWPVDASGGRALSLQQTRGSLVAHVAKGGVVGLSILALGAGALVFTILKAGQLRGLRMDEPSRFEPLIAAVAAAPTEVITRRASGLRPATRELVAEGMARLDSGREVLEEHLFAFILRQRQLHESKLGFLAMAAGMAPLLGLLGTVTGMVRTFDLISVFGTGQAGRLAGGISEALVTTELGLVVAIPVLMAHGWLSHLSRRNLALVEGYATRFVAQAEVRAQRYSSPEFPA</sequence>
<evidence type="ECO:0000256" key="8">
    <source>
        <dbReference type="SAM" id="Phobius"/>
    </source>
</evidence>
<dbReference type="AlphaFoldDB" id="A0A4Q1CBU6"/>
<evidence type="ECO:0000256" key="7">
    <source>
        <dbReference type="SAM" id="Coils"/>
    </source>
</evidence>
<keyword evidence="12" id="KW-1185">Reference proteome</keyword>
<dbReference type="GO" id="GO:0017038">
    <property type="term" value="P:protein import"/>
    <property type="evidence" value="ECO:0007669"/>
    <property type="project" value="TreeGrafter"/>
</dbReference>
<evidence type="ECO:0000256" key="9">
    <source>
        <dbReference type="SAM" id="SignalP"/>
    </source>
</evidence>
<organism evidence="11 12">
    <name type="scientific">Oleiharenicola lentus</name>
    <dbReference type="NCBI Taxonomy" id="2508720"/>
    <lineage>
        <taxon>Bacteria</taxon>
        <taxon>Pseudomonadati</taxon>
        <taxon>Verrucomicrobiota</taxon>
        <taxon>Opitutia</taxon>
        <taxon>Opitutales</taxon>
        <taxon>Opitutaceae</taxon>
        <taxon>Oleiharenicola</taxon>
    </lineage>
</organism>
<comment type="subcellular location">
    <subcellularLocation>
        <location evidence="1">Cell membrane</location>
        <topology evidence="1">Multi-pass membrane protein</topology>
    </subcellularLocation>
    <subcellularLocation>
        <location evidence="6">Membrane</location>
        <topology evidence="6">Multi-pass membrane protein</topology>
    </subcellularLocation>
</comment>
<evidence type="ECO:0000256" key="1">
    <source>
        <dbReference type="ARBA" id="ARBA00004651"/>
    </source>
</evidence>
<comment type="caution">
    <text evidence="11">The sequence shown here is derived from an EMBL/GenBank/DDBJ whole genome shotgun (WGS) entry which is preliminary data.</text>
</comment>
<feature type="transmembrane region" description="Helical" evidence="8">
    <location>
        <begin position="392"/>
        <end position="413"/>
    </location>
</feature>
<evidence type="ECO:0000256" key="3">
    <source>
        <dbReference type="ARBA" id="ARBA00022692"/>
    </source>
</evidence>
<reference evidence="11 12" key="1">
    <citation type="submission" date="2019-01" db="EMBL/GenBank/DDBJ databases">
        <title>Lacunisphaera sp. strain TWA-58.</title>
        <authorList>
            <person name="Chen W.-M."/>
        </authorList>
    </citation>
    <scope>NUCLEOTIDE SEQUENCE [LARGE SCALE GENOMIC DNA]</scope>
    <source>
        <strain evidence="11 12">TWA-58</strain>
    </source>
</reference>
<evidence type="ECO:0000256" key="4">
    <source>
        <dbReference type="ARBA" id="ARBA00022989"/>
    </source>
</evidence>
<keyword evidence="4 8" id="KW-1133">Transmembrane helix</keyword>
<keyword evidence="6" id="KW-0653">Protein transport</keyword>
<dbReference type="OrthoDB" id="4045at2"/>
<evidence type="ECO:0000256" key="2">
    <source>
        <dbReference type="ARBA" id="ARBA00022475"/>
    </source>
</evidence>
<feature type="transmembrane region" description="Helical" evidence="8">
    <location>
        <begin position="250"/>
        <end position="270"/>
    </location>
</feature>
<dbReference type="InterPro" id="IPR002898">
    <property type="entry name" value="MotA_ExbB_proton_chnl"/>
</dbReference>
<comment type="similarity">
    <text evidence="6">Belongs to the exbB/tolQ family.</text>
</comment>
<name>A0A4Q1CBU6_9BACT</name>
<keyword evidence="2" id="KW-1003">Cell membrane</keyword>
<dbReference type="Pfam" id="PF01618">
    <property type="entry name" value="MotA_ExbB"/>
    <property type="match status" value="1"/>
</dbReference>
<proteinExistence type="inferred from homology"/>
<evidence type="ECO:0000313" key="12">
    <source>
        <dbReference type="Proteomes" id="UP000290218"/>
    </source>
</evidence>
<evidence type="ECO:0000256" key="5">
    <source>
        <dbReference type="ARBA" id="ARBA00023136"/>
    </source>
</evidence>
<feature type="coiled-coil region" evidence="7">
    <location>
        <begin position="80"/>
        <end position="107"/>
    </location>
</feature>
<dbReference type="PANTHER" id="PTHR30625:SF11">
    <property type="entry name" value="MOTA_TOLQ_EXBB PROTON CHANNEL DOMAIN-CONTAINING PROTEIN"/>
    <property type="match status" value="1"/>
</dbReference>
<accession>A0A4Q1CBU6</accession>
<dbReference type="EMBL" id="SDHX01000001">
    <property type="protein sequence ID" value="RXK56382.1"/>
    <property type="molecule type" value="Genomic_DNA"/>
</dbReference>